<dbReference type="KEGG" id="tet:TTHERM_00136380"/>
<dbReference type="Gene3D" id="1.10.510.10">
    <property type="entry name" value="Transferase(Phosphotransferase) domain 1"/>
    <property type="match status" value="1"/>
</dbReference>
<dbReference type="GO" id="GO:0004674">
    <property type="term" value="F:protein serine/threonine kinase activity"/>
    <property type="evidence" value="ECO:0007669"/>
    <property type="project" value="InterPro"/>
</dbReference>
<dbReference type="PROSITE" id="PS50222">
    <property type="entry name" value="EF_HAND_2"/>
    <property type="match status" value="5"/>
</dbReference>
<dbReference type="Proteomes" id="UP000009168">
    <property type="component" value="Unassembled WGS sequence"/>
</dbReference>
<dbReference type="PROSITE" id="PS00107">
    <property type="entry name" value="PROTEIN_KINASE_ATP"/>
    <property type="match status" value="1"/>
</dbReference>
<keyword evidence="12" id="KW-1185">Reference proteome</keyword>
<dbReference type="Pfam" id="PF00069">
    <property type="entry name" value="Pkinase"/>
    <property type="match status" value="1"/>
</dbReference>
<evidence type="ECO:0000256" key="5">
    <source>
        <dbReference type="ARBA" id="ARBA00022840"/>
    </source>
</evidence>
<comment type="similarity">
    <text evidence="6">Belongs to the protein kinase superfamily. Ser/Thr protein kinase family. CDPK subfamily.</text>
</comment>
<dbReference type="PROSITE" id="PS00018">
    <property type="entry name" value="EF_HAND_1"/>
    <property type="match status" value="3"/>
</dbReference>
<evidence type="ECO:0000259" key="9">
    <source>
        <dbReference type="PROSITE" id="PS50011"/>
    </source>
</evidence>
<feature type="compositionally biased region" description="Polar residues" evidence="8">
    <location>
        <begin position="335"/>
        <end position="344"/>
    </location>
</feature>
<dbReference type="InParanoid" id="I7MKK8"/>
<keyword evidence="5 7" id="KW-0067">ATP-binding</keyword>
<dbReference type="SUPFAM" id="SSF47473">
    <property type="entry name" value="EF-hand"/>
    <property type="match status" value="2"/>
</dbReference>
<dbReference type="STRING" id="312017.I7MKK8"/>
<feature type="compositionally biased region" description="Basic and acidic residues" evidence="8">
    <location>
        <begin position="388"/>
        <end position="399"/>
    </location>
</feature>
<evidence type="ECO:0000256" key="6">
    <source>
        <dbReference type="ARBA" id="ARBA00024334"/>
    </source>
</evidence>
<dbReference type="AlphaFoldDB" id="I7MKK8"/>
<evidence type="ECO:0000256" key="3">
    <source>
        <dbReference type="ARBA" id="ARBA00022777"/>
    </source>
</evidence>
<dbReference type="GO" id="GO:0000045">
    <property type="term" value="P:autophagosome assembly"/>
    <property type="evidence" value="ECO:0007669"/>
    <property type="project" value="TreeGrafter"/>
</dbReference>
<dbReference type="SUPFAM" id="SSF56112">
    <property type="entry name" value="Protein kinase-like (PK-like)"/>
    <property type="match status" value="1"/>
</dbReference>
<dbReference type="GeneID" id="7822995"/>
<dbReference type="eggNOG" id="KOG0583">
    <property type="taxonomic scope" value="Eukaryota"/>
</dbReference>
<gene>
    <name evidence="11" type="ORF">TTHERM_00136380</name>
</gene>
<dbReference type="EMBL" id="GG662639">
    <property type="protein sequence ID" value="EAR99474.2"/>
    <property type="molecule type" value="Genomic_DNA"/>
</dbReference>
<dbReference type="FunFam" id="3.30.200.20:FF:000042">
    <property type="entry name" value="Aurora kinase A"/>
    <property type="match status" value="1"/>
</dbReference>
<feature type="domain" description="Protein kinase" evidence="9">
    <location>
        <begin position="15"/>
        <end position="273"/>
    </location>
</feature>
<dbReference type="OrthoDB" id="193931at2759"/>
<organism evidence="11 12">
    <name type="scientific">Tetrahymena thermophila (strain SB210)</name>
    <dbReference type="NCBI Taxonomy" id="312017"/>
    <lineage>
        <taxon>Eukaryota</taxon>
        <taxon>Sar</taxon>
        <taxon>Alveolata</taxon>
        <taxon>Ciliophora</taxon>
        <taxon>Intramacronucleata</taxon>
        <taxon>Oligohymenophorea</taxon>
        <taxon>Hymenostomatida</taxon>
        <taxon>Tetrahymenina</taxon>
        <taxon>Tetrahymenidae</taxon>
        <taxon>Tetrahymena</taxon>
    </lineage>
</organism>
<dbReference type="InterPro" id="IPR011009">
    <property type="entry name" value="Kinase-like_dom_sf"/>
</dbReference>
<dbReference type="InterPro" id="IPR045269">
    <property type="entry name" value="Atg1-like"/>
</dbReference>
<dbReference type="SMART" id="SM00220">
    <property type="entry name" value="S_TKc"/>
    <property type="match status" value="1"/>
</dbReference>
<feature type="domain" description="EF-hand" evidence="10">
    <location>
        <begin position="478"/>
        <end position="513"/>
    </location>
</feature>
<dbReference type="GO" id="GO:0005829">
    <property type="term" value="C:cytosol"/>
    <property type="evidence" value="ECO:0007669"/>
    <property type="project" value="TreeGrafter"/>
</dbReference>
<dbReference type="GO" id="GO:0000407">
    <property type="term" value="C:phagophore assembly site"/>
    <property type="evidence" value="ECO:0007669"/>
    <property type="project" value="TreeGrafter"/>
</dbReference>
<feature type="compositionally biased region" description="Basic and acidic residues" evidence="8">
    <location>
        <begin position="316"/>
        <end position="334"/>
    </location>
</feature>
<name>I7MKK8_TETTS</name>
<dbReference type="GO" id="GO:0005776">
    <property type="term" value="C:autophagosome"/>
    <property type="evidence" value="ECO:0007669"/>
    <property type="project" value="TreeGrafter"/>
</dbReference>
<dbReference type="InterPro" id="IPR018247">
    <property type="entry name" value="EF_Hand_1_Ca_BS"/>
</dbReference>
<sequence length="731" mass="85436">MSSKDAVILNDLYEFNCSDTLGKGSFGTVYKGRVIATNEVVAIKALNRSLLQIQNQKFMIDQLKKEINLMQEIKSEHIVRIYDLVGTETHIYIIIEYCGDGDLRGLLEKNNYNISESQAISILQQILQGFKSLIDQGYVHRDIKPENILINKNTFKIADFGFATKIQDQNAQVLKECVGSPLYMSPQLLQQKPYSSKSDIWSIGLLYYEILFGKLPWLCRDINSLLIQIRKVPVRFPFDKPVTDFSKDFIKGCLQFEEYKRFSWDQVFNHELFQLDDELSPIPRSQSQKQFSGDLSKVNSKQNLNDSNERSQTPKLEQKKKDSDEDDQKQRENAQPKQQQSPFQLSRDASPIKQLQETRKDLKQNTESNFMNKKHFKTEISLDFKKEEIDEDENSKKSENSYLNSPRKNKTKEIKQNKNHAYEEKQNLKEKSQNDENAKSLPKSQILNQSLVAQQNKLKDLNKTDKKILMMLQDIVMFYNINLKDLFDRFDLDQDGKLTGDEFFILLKKLDKQIKESQAKHLFSILDKQENGYMLFDQFESMFNEWDFSNLQDRAQVIINELKEIVKVNKLDLENIFKNFDKGQNGNLSLQEFEELILLIAPGIKKNEIKQIFDKFDLNKDQQISFNEFSNVMTRKIFLQDDEANVQTKQIANIVKELKSVLLSKNISTELVFKNFTKKNHPYMKLSQLKKLARIVDDSIDDQGIHLLFRYMDIDNDGEISYTEFKTSLDM</sequence>
<evidence type="ECO:0000256" key="4">
    <source>
        <dbReference type="ARBA" id="ARBA00022837"/>
    </source>
</evidence>
<dbReference type="CDD" id="cd00051">
    <property type="entry name" value="EFh"/>
    <property type="match status" value="1"/>
</dbReference>
<feature type="domain" description="EF-hand" evidence="10">
    <location>
        <begin position="568"/>
        <end position="603"/>
    </location>
</feature>
<feature type="domain" description="EF-hand" evidence="10">
    <location>
        <begin position="700"/>
        <end position="731"/>
    </location>
</feature>
<feature type="region of interest" description="Disordered" evidence="8">
    <location>
        <begin position="283"/>
        <end position="349"/>
    </location>
</feature>
<dbReference type="Pfam" id="PF13202">
    <property type="entry name" value="EF-hand_5"/>
    <property type="match status" value="1"/>
</dbReference>
<evidence type="ECO:0000256" key="1">
    <source>
        <dbReference type="ARBA" id="ARBA00022679"/>
    </source>
</evidence>
<dbReference type="PROSITE" id="PS00108">
    <property type="entry name" value="PROTEIN_KINASE_ST"/>
    <property type="match status" value="1"/>
</dbReference>
<protein>
    <submittedName>
        <fullName evidence="11">Kinase domain protein</fullName>
    </submittedName>
</protein>
<dbReference type="InterPro" id="IPR011992">
    <property type="entry name" value="EF-hand-dom_pair"/>
</dbReference>
<dbReference type="InterPro" id="IPR002048">
    <property type="entry name" value="EF_hand_dom"/>
</dbReference>
<evidence type="ECO:0000256" key="2">
    <source>
        <dbReference type="ARBA" id="ARBA00022741"/>
    </source>
</evidence>
<dbReference type="RefSeq" id="XP_001019719.2">
    <property type="nucleotide sequence ID" value="XM_001019719.2"/>
</dbReference>
<dbReference type="GO" id="GO:0016020">
    <property type="term" value="C:membrane"/>
    <property type="evidence" value="ECO:0007669"/>
    <property type="project" value="TreeGrafter"/>
</dbReference>
<dbReference type="InterPro" id="IPR000719">
    <property type="entry name" value="Prot_kinase_dom"/>
</dbReference>
<keyword evidence="3 11" id="KW-0418">Kinase</keyword>
<dbReference type="InterPro" id="IPR008271">
    <property type="entry name" value="Ser/Thr_kinase_AS"/>
</dbReference>
<dbReference type="GO" id="GO:0005524">
    <property type="term" value="F:ATP binding"/>
    <property type="evidence" value="ECO:0007669"/>
    <property type="project" value="UniProtKB-UniRule"/>
</dbReference>
<dbReference type="FunFam" id="1.10.510.10:FF:000771">
    <property type="entry name" value="Uncharacterized protein"/>
    <property type="match status" value="1"/>
</dbReference>
<dbReference type="PANTHER" id="PTHR24348:SF22">
    <property type="entry name" value="NON-SPECIFIC SERINE_THREONINE PROTEIN KINASE"/>
    <property type="match status" value="1"/>
</dbReference>
<reference evidence="12" key="1">
    <citation type="journal article" date="2006" name="PLoS Biol.">
        <title>Macronuclear genome sequence of the ciliate Tetrahymena thermophila, a model eukaryote.</title>
        <authorList>
            <person name="Eisen J.A."/>
            <person name="Coyne R.S."/>
            <person name="Wu M."/>
            <person name="Wu D."/>
            <person name="Thiagarajan M."/>
            <person name="Wortman J.R."/>
            <person name="Badger J.H."/>
            <person name="Ren Q."/>
            <person name="Amedeo P."/>
            <person name="Jones K.M."/>
            <person name="Tallon L.J."/>
            <person name="Delcher A.L."/>
            <person name="Salzberg S.L."/>
            <person name="Silva J.C."/>
            <person name="Haas B.J."/>
            <person name="Majoros W.H."/>
            <person name="Farzad M."/>
            <person name="Carlton J.M."/>
            <person name="Smith R.K. Jr."/>
            <person name="Garg J."/>
            <person name="Pearlman R.E."/>
            <person name="Karrer K.M."/>
            <person name="Sun L."/>
            <person name="Manning G."/>
            <person name="Elde N.C."/>
            <person name="Turkewitz A.P."/>
            <person name="Asai D.J."/>
            <person name="Wilkes D.E."/>
            <person name="Wang Y."/>
            <person name="Cai H."/>
            <person name="Collins K."/>
            <person name="Stewart B.A."/>
            <person name="Lee S.R."/>
            <person name="Wilamowska K."/>
            <person name="Weinberg Z."/>
            <person name="Ruzzo W.L."/>
            <person name="Wloga D."/>
            <person name="Gaertig J."/>
            <person name="Frankel J."/>
            <person name="Tsao C.-C."/>
            <person name="Gorovsky M.A."/>
            <person name="Keeling P.J."/>
            <person name="Waller R.F."/>
            <person name="Patron N.J."/>
            <person name="Cherry J.M."/>
            <person name="Stover N.A."/>
            <person name="Krieger C.J."/>
            <person name="del Toro C."/>
            <person name="Ryder H.F."/>
            <person name="Williamson S.C."/>
            <person name="Barbeau R.A."/>
            <person name="Hamilton E.P."/>
            <person name="Orias E."/>
        </authorList>
    </citation>
    <scope>NUCLEOTIDE SEQUENCE [LARGE SCALE GENOMIC DNA]</scope>
    <source>
        <strain evidence="12">SB210</strain>
    </source>
</reference>
<dbReference type="Pfam" id="PF13499">
    <property type="entry name" value="EF-hand_7"/>
    <property type="match status" value="2"/>
</dbReference>
<evidence type="ECO:0000313" key="12">
    <source>
        <dbReference type="Proteomes" id="UP000009168"/>
    </source>
</evidence>
<feature type="domain" description="EF-hand" evidence="10">
    <location>
        <begin position="514"/>
        <end position="549"/>
    </location>
</feature>
<accession>I7MKK8</accession>
<evidence type="ECO:0000259" key="10">
    <source>
        <dbReference type="PROSITE" id="PS50222"/>
    </source>
</evidence>
<evidence type="ECO:0000313" key="11">
    <source>
        <dbReference type="EMBL" id="EAR99474.2"/>
    </source>
</evidence>
<dbReference type="GO" id="GO:0005509">
    <property type="term" value="F:calcium ion binding"/>
    <property type="evidence" value="ECO:0007669"/>
    <property type="project" value="InterPro"/>
</dbReference>
<keyword evidence="1" id="KW-0808">Transferase</keyword>
<proteinExistence type="inferred from homology"/>
<keyword evidence="2 7" id="KW-0547">Nucleotide-binding</keyword>
<evidence type="ECO:0000256" key="8">
    <source>
        <dbReference type="SAM" id="MobiDB-lite"/>
    </source>
</evidence>
<keyword evidence="4" id="KW-0106">Calcium</keyword>
<dbReference type="SMART" id="SM00054">
    <property type="entry name" value="EFh"/>
    <property type="match status" value="5"/>
</dbReference>
<feature type="binding site" evidence="7">
    <location>
        <position position="44"/>
    </location>
    <ligand>
        <name>ATP</name>
        <dbReference type="ChEBI" id="CHEBI:30616"/>
    </ligand>
</feature>
<dbReference type="GO" id="GO:0010506">
    <property type="term" value="P:regulation of autophagy"/>
    <property type="evidence" value="ECO:0007669"/>
    <property type="project" value="InterPro"/>
</dbReference>
<dbReference type="InterPro" id="IPR017441">
    <property type="entry name" value="Protein_kinase_ATP_BS"/>
</dbReference>
<evidence type="ECO:0000256" key="7">
    <source>
        <dbReference type="PROSITE-ProRule" id="PRU10141"/>
    </source>
</evidence>
<feature type="compositionally biased region" description="Basic and acidic residues" evidence="8">
    <location>
        <begin position="411"/>
        <end position="438"/>
    </location>
</feature>
<dbReference type="Gene3D" id="1.10.238.10">
    <property type="entry name" value="EF-hand"/>
    <property type="match status" value="3"/>
</dbReference>
<feature type="compositionally biased region" description="Polar residues" evidence="8">
    <location>
        <begin position="283"/>
        <end position="315"/>
    </location>
</feature>
<feature type="region of interest" description="Disordered" evidence="8">
    <location>
        <begin position="388"/>
        <end position="443"/>
    </location>
</feature>
<dbReference type="PROSITE" id="PS50011">
    <property type="entry name" value="PROTEIN_KINASE_DOM"/>
    <property type="match status" value="1"/>
</dbReference>
<dbReference type="PANTHER" id="PTHR24348">
    <property type="entry name" value="SERINE/THREONINE-PROTEIN KINASE UNC-51-RELATED"/>
    <property type="match status" value="1"/>
</dbReference>
<feature type="domain" description="EF-hand" evidence="10">
    <location>
        <begin position="604"/>
        <end position="639"/>
    </location>
</feature>